<keyword evidence="3" id="KW-1003">Cell membrane</keyword>
<feature type="transmembrane region" description="Helical" evidence="7">
    <location>
        <begin position="237"/>
        <end position="255"/>
    </location>
</feature>
<dbReference type="PANTHER" id="PTHR30043">
    <property type="entry name" value="PHOSPHONATES TRANSPORT SYSTEM PERMEASE PROTEIN"/>
    <property type="match status" value="1"/>
</dbReference>
<organism evidence="9 10">
    <name type="scientific">Paenibacillus nanensis</name>
    <dbReference type="NCBI Taxonomy" id="393251"/>
    <lineage>
        <taxon>Bacteria</taxon>
        <taxon>Bacillati</taxon>
        <taxon>Bacillota</taxon>
        <taxon>Bacilli</taxon>
        <taxon>Bacillales</taxon>
        <taxon>Paenibacillaceae</taxon>
        <taxon>Paenibacillus</taxon>
    </lineage>
</organism>
<dbReference type="NCBIfam" id="TIGR01097">
    <property type="entry name" value="PhnE"/>
    <property type="match status" value="1"/>
</dbReference>
<dbReference type="GO" id="GO:0005886">
    <property type="term" value="C:plasma membrane"/>
    <property type="evidence" value="ECO:0007669"/>
    <property type="project" value="UniProtKB-SubCell"/>
</dbReference>
<dbReference type="Gene3D" id="1.10.3720.10">
    <property type="entry name" value="MetI-like"/>
    <property type="match status" value="1"/>
</dbReference>
<dbReference type="InterPro" id="IPR005769">
    <property type="entry name" value="PhnE/PtxC"/>
</dbReference>
<dbReference type="GO" id="GO:0015416">
    <property type="term" value="F:ABC-type phosphonate transporter activity"/>
    <property type="evidence" value="ECO:0007669"/>
    <property type="project" value="InterPro"/>
</dbReference>
<name>A0A3A1UVT0_9BACL</name>
<gene>
    <name evidence="9" type="primary">phnE</name>
    <name evidence="9" type="ORF">D3P08_17600</name>
</gene>
<feature type="domain" description="ABC transmembrane type-1" evidence="8">
    <location>
        <begin position="72"/>
        <end position="255"/>
    </location>
</feature>
<evidence type="ECO:0000313" key="9">
    <source>
        <dbReference type="EMBL" id="RIX51282.1"/>
    </source>
</evidence>
<evidence type="ECO:0000256" key="7">
    <source>
        <dbReference type="RuleBase" id="RU363032"/>
    </source>
</evidence>
<feature type="transmembrane region" description="Helical" evidence="7">
    <location>
        <begin position="111"/>
        <end position="133"/>
    </location>
</feature>
<comment type="similarity">
    <text evidence="7">Belongs to the binding-protein-dependent transport system permease family.</text>
</comment>
<accession>A0A3A1UVT0</accession>
<dbReference type="EMBL" id="QXQA01000011">
    <property type="protein sequence ID" value="RIX51282.1"/>
    <property type="molecule type" value="Genomic_DNA"/>
</dbReference>
<keyword evidence="4 7" id="KW-0812">Transmembrane</keyword>
<protein>
    <submittedName>
        <fullName evidence="9">Phosphonate ABC transporter, permease protein PhnE</fullName>
    </submittedName>
</protein>
<feature type="transmembrane region" description="Helical" evidence="7">
    <location>
        <begin position="207"/>
        <end position="225"/>
    </location>
</feature>
<keyword evidence="6 7" id="KW-0472">Membrane</keyword>
<keyword evidence="5 7" id="KW-1133">Transmembrane helix</keyword>
<dbReference type="InterPro" id="IPR000515">
    <property type="entry name" value="MetI-like"/>
</dbReference>
<sequence>MSEQQLQRIRKWKRNQLLLFLILLAGLSIWSAFGTGFSLPALWGGFGDGAQFVFVDLMPPDFSGLADLIGPALDTIYMSFAAMFVGSLIAGALSIFAAATTSPHPALQIGLRAFSAMFRNIPVIIWTILLVASFGLGNLVGTLSLLIVSIGMLVRCFAESLEEIDMGQVEALRAAGASYWQVIGQAVLPQFLPSFIGWSLYNLEINVRASTIVGMVGGGGLGFAIQSGIKLFQYKDVSMAVILVLVIVLATEFLTNRIRGRII</sequence>
<dbReference type="Pfam" id="PF00528">
    <property type="entry name" value="BPD_transp_1"/>
    <property type="match status" value="1"/>
</dbReference>
<keyword evidence="2 7" id="KW-0813">Transport</keyword>
<dbReference type="AlphaFoldDB" id="A0A3A1UVT0"/>
<comment type="caution">
    <text evidence="9">The sequence shown here is derived from an EMBL/GenBank/DDBJ whole genome shotgun (WGS) entry which is preliminary data.</text>
</comment>
<evidence type="ECO:0000256" key="3">
    <source>
        <dbReference type="ARBA" id="ARBA00022475"/>
    </source>
</evidence>
<dbReference type="SUPFAM" id="SSF161098">
    <property type="entry name" value="MetI-like"/>
    <property type="match status" value="1"/>
</dbReference>
<keyword evidence="10" id="KW-1185">Reference proteome</keyword>
<evidence type="ECO:0000259" key="8">
    <source>
        <dbReference type="PROSITE" id="PS50928"/>
    </source>
</evidence>
<evidence type="ECO:0000313" key="10">
    <source>
        <dbReference type="Proteomes" id="UP000266482"/>
    </source>
</evidence>
<evidence type="ECO:0000256" key="5">
    <source>
        <dbReference type="ARBA" id="ARBA00022989"/>
    </source>
</evidence>
<reference evidence="9 10" key="1">
    <citation type="submission" date="2018-09" db="EMBL/GenBank/DDBJ databases">
        <title>Paenibacillus aracenensis nov. sp. isolated from a cave in southern Spain.</title>
        <authorList>
            <person name="Jurado V."/>
            <person name="Gutierrez-Patricio S."/>
            <person name="Gonzalez-Pimentel J.L."/>
            <person name="Miller A.Z."/>
            <person name="Laiz L."/>
            <person name="Saiz-Jimenez C."/>
        </authorList>
    </citation>
    <scope>NUCLEOTIDE SEQUENCE [LARGE SCALE GENOMIC DNA]</scope>
    <source>
        <strain evidence="9 10">DSM 22867</strain>
    </source>
</reference>
<comment type="subcellular location">
    <subcellularLocation>
        <location evidence="1 7">Cell membrane</location>
        <topology evidence="1 7">Multi-pass membrane protein</topology>
    </subcellularLocation>
</comment>
<dbReference type="InterPro" id="IPR035906">
    <property type="entry name" value="MetI-like_sf"/>
</dbReference>
<evidence type="ECO:0000256" key="2">
    <source>
        <dbReference type="ARBA" id="ARBA00022448"/>
    </source>
</evidence>
<dbReference type="PANTHER" id="PTHR30043:SF1">
    <property type="entry name" value="ABC TRANSPORT SYSTEM PERMEASE PROTEIN P69"/>
    <property type="match status" value="1"/>
</dbReference>
<dbReference type="RefSeq" id="WP_119601015.1">
    <property type="nucleotide sequence ID" value="NZ_QXQA01000011.1"/>
</dbReference>
<dbReference type="PROSITE" id="PS50928">
    <property type="entry name" value="ABC_TM1"/>
    <property type="match status" value="1"/>
</dbReference>
<feature type="transmembrane region" description="Helical" evidence="7">
    <location>
        <begin position="76"/>
        <end position="99"/>
    </location>
</feature>
<evidence type="ECO:0000256" key="6">
    <source>
        <dbReference type="ARBA" id="ARBA00023136"/>
    </source>
</evidence>
<evidence type="ECO:0000256" key="1">
    <source>
        <dbReference type="ARBA" id="ARBA00004651"/>
    </source>
</evidence>
<dbReference type="Proteomes" id="UP000266482">
    <property type="component" value="Unassembled WGS sequence"/>
</dbReference>
<proteinExistence type="inferred from homology"/>
<feature type="transmembrane region" description="Helical" evidence="7">
    <location>
        <begin position="139"/>
        <end position="158"/>
    </location>
</feature>
<dbReference type="OrthoDB" id="358217at2"/>
<evidence type="ECO:0000256" key="4">
    <source>
        <dbReference type="ARBA" id="ARBA00022692"/>
    </source>
</evidence>
<dbReference type="CDD" id="cd06261">
    <property type="entry name" value="TM_PBP2"/>
    <property type="match status" value="1"/>
</dbReference>